<proteinExistence type="predicted"/>
<evidence type="ECO:0000313" key="2">
    <source>
        <dbReference type="EMBL" id="CAL1162172.1"/>
    </source>
</evidence>
<sequence>MACSSRSSWQTTLLRMTCCGADGNGPPLASPLASTSSIADVFGQLPKTANPSLDCATTLLLDEAKEEDNFERLGSNPETLPGSVKMKVFLTYK</sequence>
<dbReference type="AlphaFoldDB" id="A0A9P1DFI3"/>
<dbReference type="Proteomes" id="UP001152797">
    <property type="component" value="Unassembled WGS sequence"/>
</dbReference>
<dbReference type="EMBL" id="CAMXCT020004384">
    <property type="protein sequence ID" value="CAL1162172.1"/>
    <property type="molecule type" value="Genomic_DNA"/>
</dbReference>
<comment type="caution">
    <text evidence="1">The sequence shown here is derived from an EMBL/GenBank/DDBJ whole genome shotgun (WGS) entry which is preliminary data.</text>
</comment>
<protein>
    <submittedName>
        <fullName evidence="1">Uncharacterized protein</fullName>
    </submittedName>
</protein>
<evidence type="ECO:0000313" key="1">
    <source>
        <dbReference type="EMBL" id="CAI4008797.1"/>
    </source>
</evidence>
<reference evidence="1" key="1">
    <citation type="submission" date="2022-10" db="EMBL/GenBank/DDBJ databases">
        <authorList>
            <person name="Chen Y."/>
            <person name="Dougan E. K."/>
            <person name="Chan C."/>
            <person name="Rhodes N."/>
            <person name="Thang M."/>
        </authorList>
    </citation>
    <scope>NUCLEOTIDE SEQUENCE</scope>
</reference>
<reference evidence="2" key="2">
    <citation type="submission" date="2024-04" db="EMBL/GenBank/DDBJ databases">
        <authorList>
            <person name="Chen Y."/>
            <person name="Shah S."/>
            <person name="Dougan E. K."/>
            <person name="Thang M."/>
            <person name="Chan C."/>
        </authorList>
    </citation>
    <scope>NUCLEOTIDE SEQUENCE [LARGE SCALE GENOMIC DNA]</scope>
</reference>
<evidence type="ECO:0000313" key="3">
    <source>
        <dbReference type="Proteomes" id="UP001152797"/>
    </source>
</evidence>
<keyword evidence="3" id="KW-1185">Reference proteome</keyword>
<organism evidence="1">
    <name type="scientific">Cladocopium goreaui</name>
    <dbReference type="NCBI Taxonomy" id="2562237"/>
    <lineage>
        <taxon>Eukaryota</taxon>
        <taxon>Sar</taxon>
        <taxon>Alveolata</taxon>
        <taxon>Dinophyceae</taxon>
        <taxon>Suessiales</taxon>
        <taxon>Symbiodiniaceae</taxon>
        <taxon>Cladocopium</taxon>
    </lineage>
</organism>
<name>A0A9P1DFI3_9DINO</name>
<dbReference type="EMBL" id="CAMXCT030004384">
    <property type="protein sequence ID" value="CAL4796109.1"/>
    <property type="molecule type" value="Genomic_DNA"/>
</dbReference>
<gene>
    <name evidence="1" type="ORF">C1SCF055_LOCUS34203</name>
</gene>
<dbReference type="EMBL" id="CAMXCT010004384">
    <property type="protein sequence ID" value="CAI4008797.1"/>
    <property type="molecule type" value="Genomic_DNA"/>
</dbReference>
<accession>A0A9P1DFI3</accession>